<sequence>MDDRAVDAGALVAEVEGHLLIEATLGDGRLAATRFARQFGWLTDGQRAALEERFVEEYVALARDSWRRTALRGAELRGEYEGVYRGLRRRLVLAVALGMAALVSAAGLLVLSLAR</sequence>
<reference evidence="2 3" key="1">
    <citation type="submission" date="2021-04" db="EMBL/GenBank/DDBJ databases">
        <authorList>
            <person name="Tang X."/>
            <person name="Zhou X."/>
            <person name="Chen X."/>
            <person name="Cernava T."/>
            <person name="Zhang C."/>
        </authorList>
    </citation>
    <scope>NUCLEOTIDE SEQUENCE [LARGE SCALE GENOMIC DNA]</scope>
    <source>
        <strain evidence="2 3">BH-SS-21</strain>
    </source>
</reference>
<keyword evidence="3" id="KW-1185">Reference proteome</keyword>
<gene>
    <name evidence="2" type="ORF">J8N05_26185</name>
</gene>
<keyword evidence="1" id="KW-1133">Transmembrane helix</keyword>
<keyword evidence="1" id="KW-0812">Transmembrane</keyword>
<dbReference type="AlphaFoldDB" id="A0A940XTI7"/>
<name>A0A940XTI7_9ACTN</name>
<comment type="caution">
    <text evidence="2">The sequence shown here is derived from an EMBL/GenBank/DDBJ whole genome shotgun (WGS) entry which is preliminary data.</text>
</comment>
<proteinExistence type="predicted"/>
<keyword evidence="1" id="KW-0472">Membrane</keyword>
<feature type="transmembrane region" description="Helical" evidence="1">
    <location>
        <begin position="91"/>
        <end position="114"/>
    </location>
</feature>
<accession>A0A940XTI7</accession>
<dbReference type="EMBL" id="JAGPYQ010000001">
    <property type="protein sequence ID" value="MBQ0851659.1"/>
    <property type="molecule type" value="Genomic_DNA"/>
</dbReference>
<evidence type="ECO:0000313" key="2">
    <source>
        <dbReference type="EMBL" id="MBQ0851659.1"/>
    </source>
</evidence>
<organism evidence="2 3">
    <name type="scientific">Streptomyces liliiviolaceus</name>
    <dbReference type="NCBI Taxonomy" id="2823109"/>
    <lineage>
        <taxon>Bacteria</taxon>
        <taxon>Bacillati</taxon>
        <taxon>Actinomycetota</taxon>
        <taxon>Actinomycetes</taxon>
        <taxon>Kitasatosporales</taxon>
        <taxon>Streptomycetaceae</taxon>
        <taxon>Streptomyces</taxon>
    </lineage>
</organism>
<protein>
    <submittedName>
        <fullName evidence="2">Uncharacterized protein</fullName>
    </submittedName>
</protein>
<dbReference type="Proteomes" id="UP000677413">
    <property type="component" value="Unassembled WGS sequence"/>
</dbReference>
<evidence type="ECO:0000256" key="1">
    <source>
        <dbReference type="SAM" id="Phobius"/>
    </source>
</evidence>
<evidence type="ECO:0000313" key="3">
    <source>
        <dbReference type="Proteomes" id="UP000677413"/>
    </source>
</evidence>